<dbReference type="EMBL" id="CAJVQB010035067">
    <property type="protein sequence ID" value="CAG8822047.1"/>
    <property type="molecule type" value="Genomic_DNA"/>
</dbReference>
<protein>
    <submittedName>
        <fullName evidence="1">39642_t:CDS:1</fullName>
    </submittedName>
</protein>
<evidence type="ECO:0000313" key="2">
    <source>
        <dbReference type="Proteomes" id="UP000789901"/>
    </source>
</evidence>
<organism evidence="1 2">
    <name type="scientific">Gigaspora margarita</name>
    <dbReference type="NCBI Taxonomy" id="4874"/>
    <lineage>
        <taxon>Eukaryota</taxon>
        <taxon>Fungi</taxon>
        <taxon>Fungi incertae sedis</taxon>
        <taxon>Mucoromycota</taxon>
        <taxon>Glomeromycotina</taxon>
        <taxon>Glomeromycetes</taxon>
        <taxon>Diversisporales</taxon>
        <taxon>Gigasporaceae</taxon>
        <taxon>Gigaspora</taxon>
    </lineage>
</organism>
<comment type="caution">
    <text evidence="1">The sequence shown here is derived from an EMBL/GenBank/DDBJ whole genome shotgun (WGS) entry which is preliminary data.</text>
</comment>
<accession>A0ABN7W981</accession>
<keyword evidence="2" id="KW-1185">Reference proteome</keyword>
<dbReference type="Proteomes" id="UP000789901">
    <property type="component" value="Unassembled WGS sequence"/>
</dbReference>
<reference evidence="1 2" key="1">
    <citation type="submission" date="2021-06" db="EMBL/GenBank/DDBJ databases">
        <authorList>
            <person name="Kallberg Y."/>
            <person name="Tangrot J."/>
            <person name="Rosling A."/>
        </authorList>
    </citation>
    <scope>NUCLEOTIDE SEQUENCE [LARGE SCALE GENOMIC DNA]</scope>
    <source>
        <strain evidence="1 2">120-4 pot B 10/14</strain>
    </source>
</reference>
<sequence length="139" mass="15822">MYIEYLSSLADFTICSTKPNLLRKHSLTYLGYKPDEYVSEFNLKEETVPTSSNYYSESLIILPKYQKANVQDKSVGQLSDISKSSKVSKFGGSLLCSPTWKWFEEIYIDKVRHGRCNVEMADKKPCNTKIKTGNSTIAL</sequence>
<gene>
    <name evidence="1" type="ORF">GMARGA_LOCUS27987</name>
</gene>
<evidence type="ECO:0000313" key="1">
    <source>
        <dbReference type="EMBL" id="CAG8822047.1"/>
    </source>
</evidence>
<name>A0ABN7W981_GIGMA</name>
<proteinExistence type="predicted"/>